<evidence type="ECO:0000256" key="1">
    <source>
        <dbReference type="ARBA" id="ARBA00022741"/>
    </source>
</evidence>
<dbReference type="Pfam" id="PF00069">
    <property type="entry name" value="Pkinase"/>
    <property type="match status" value="1"/>
</dbReference>
<dbReference type="Proteomes" id="UP001412067">
    <property type="component" value="Unassembled WGS sequence"/>
</dbReference>
<dbReference type="InterPro" id="IPR000719">
    <property type="entry name" value="Prot_kinase_dom"/>
</dbReference>
<protein>
    <submittedName>
        <fullName evidence="6">Receptor-like protein kinase</fullName>
    </submittedName>
</protein>
<dbReference type="Gene3D" id="3.30.200.20">
    <property type="entry name" value="Phosphorylase Kinase, domain 1"/>
    <property type="match status" value="1"/>
</dbReference>
<keyword evidence="1" id="KW-0547">Nucleotide-binding</keyword>
<keyword evidence="4" id="KW-0732">Signal</keyword>
<feature type="transmembrane region" description="Helical" evidence="3">
    <location>
        <begin position="77"/>
        <end position="100"/>
    </location>
</feature>
<dbReference type="Gene3D" id="1.10.510.10">
    <property type="entry name" value="Transferase(Phosphotransferase) domain 1"/>
    <property type="match status" value="1"/>
</dbReference>
<evidence type="ECO:0000313" key="6">
    <source>
        <dbReference type="EMBL" id="KAK8962741.1"/>
    </source>
</evidence>
<evidence type="ECO:0000256" key="3">
    <source>
        <dbReference type="SAM" id="Phobius"/>
    </source>
</evidence>
<accession>A0ABR2MFG1</accession>
<organism evidence="6 7">
    <name type="scientific">Platanthera guangdongensis</name>
    <dbReference type="NCBI Taxonomy" id="2320717"/>
    <lineage>
        <taxon>Eukaryota</taxon>
        <taxon>Viridiplantae</taxon>
        <taxon>Streptophyta</taxon>
        <taxon>Embryophyta</taxon>
        <taxon>Tracheophyta</taxon>
        <taxon>Spermatophyta</taxon>
        <taxon>Magnoliopsida</taxon>
        <taxon>Liliopsida</taxon>
        <taxon>Asparagales</taxon>
        <taxon>Orchidaceae</taxon>
        <taxon>Orchidoideae</taxon>
        <taxon>Orchideae</taxon>
        <taxon>Orchidinae</taxon>
        <taxon>Platanthera</taxon>
    </lineage>
</organism>
<keyword evidence="3" id="KW-1133">Transmembrane helix</keyword>
<evidence type="ECO:0000313" key="7">
    <source>
        <dbReference type="Proteomes" id="UP001412067"/>
    </source>
</evidence>
<comment type="caution">
    <text evidence="6">The sequence shown here is derived from an EMBL/GenBank/DDBJ whole genome shotgun (WGS) entry which is preliminary data.</text>
</comment>
<dbReference type="EMBL" id="JBBWWR010000008">
    <property type="protein sequence ID" value="KAK8962741.1"/>
    <property type="molecule type" value="Genomic_DNA"/>
</dbReference>
<evidence type="ECO:0000256" key="4">
    <source>
        <dbReference type="SAM" id="SignalP"/>
    </source>
</evidence>
<gene>
    <name evidence="6" type="ORF">KSP40_PGU006192</name>
</gene>
<dbReference type="InterPro" id="IPR011009">
    <property type="entry name" value="Kinase-like_dom_sf"/>
</dbReference>
<sequence length="451" mass="49661">MTLPLVSLVLLVFLFPCISNGRVLQQPWSSFIARQLLATSSSPSLLSAPSPFFEMKAEMEEEDQNHHGNHLSKQMTIYIALIVLAAAVVLLSIISGLIFCRPRNFRNFYGSTTKHIQPSSSSSYAVFRKLSSLKVLKKREMVAMMMEYSVLESATNNFSDSNVLGEGRFGFVYRATLDGDVLAAVVLVNKVDAVGPQHELDLYGRMRHPNITSFLGYCIRGDSRFLVYELPSKGSLQALLHGGASRERSELSWHLRMKIALDTARGLEYLHETCNPAVIHRDLNSSNILLDSKFNAKISDFGLAVTGLNQNNPGGVKFSVAPATSGYVAPEYFLDGGKLTEKSDVYAFGVVLLELMLGRNPAEEKMDPSLVTWAMPQLTDRTKLPNIVDPAIRDTMDLKHLYQVAAVAVLCVQPEASYRPLITDVLHSLMPLVPAELGGALRGIAADPHVH</sequence>
<feature type="chain" id="PRO_5047207631" evidence="4">
    <location>
        <begin position="22"/>
        <end position="451"/>
    </location>
</feature>
<evidence type="ECO:0000256" key="2">
    <source>
        <dbReference type="ARBA" id="ARBA00022840"/>
    </source>
</evidence>
<keyword evidence="3" id="KW-0812">Transmembrane</keyword>
<dbReference type="PROSITE" id="PS50011">
    <property type="entry name" value="PROTEIN_KINASE_DOM"/>
    <property type="match status" value="1"/>
</dbReference>
<keyword evidence="3" id="KW-0472">Membrane</keyword>
<dbReference type="PANTHER" id="PTHR47989:SF27">
    <property type="entry name" value="PROTEIN KINASE DOMAIN-CONTAINING PROTEIN"/>
    <property type="match status" value="1"/>
</dbReference>
<reference evidence="6 7" key="1">
    <citation type="journal article" date="2022" name="Nat. Plants">
        <title>Genomes of leafy and leafless Platanthera orchids illuminate the evolution of mycoheterotrophy.</title>
        <authorList>
            <person name="Li M.H."/>
            <person name="Liu K.W."/>
            <person name="Li Z."/>
            <person name="Lu H.C."/>
            <person name="Ye Q.L."/>
            <person name="Zhang D."/>
            <person name="Wang J.Y."/>
            <person name="Li Y.F."/>
            <person name="Zhong Z.M."/>
            <person name="Liu X."/>
            <person name="Yu X."/>
            <person name="Liu D.K."/>
            <person name="Tu X.D."/>
            <person name="Liu B."/>
            <person name="Hao Y."/>
            <person name="Liao X.Y."/>
            <person name="Jiang Y.T."/>
            <person name="Sun W.H."/>
            <person name="Chen J."/>
            <person name="Chen Y.Q."/>
            <person name="Ai Y."/>
            <person name="Zhai J.W."/>
            <person name="Wu S.S."/>
            <person name="Zhou Z."/>
            <person name="Hsiao Y.Y."/>
            <person name="Wu W.L."/>
            <person name="Chen Y.Y."/>
            <person name="Lin Y.F."/>
            <person name="Hsu J.L."/>
            <person name="Li C.Y."/>
            <person name="Wang Z.W."/>
            <person name="Zhao X."/>
            <person name="Zhong W.Y."/>
            <person name="Ma X.K."/>
            <person name="Ma L."/>
            <person name="Huang J."/>
            <person name="Chen G.Z."/>
            <person name="Huang M.Z."/>
            <person name="Huang L."/>
            <person name="Peng D.H."/>
            <person name="Luo Y.B."/>
            <person name="Zou S.Q."/>
            <person name="Chen S.P."/>
            <person name="Lan S."/>
            <person name="Tsai W.C."/>
            <person name="Van de Peer Y."/>
            <person name="Liu Z.J."/>
        </authorList>
    </citation>
    <scope>NUCLEOTIDE SEQUENCE [LARGE SCALE GENOMIC DNA]</scope>
    <source>
        <strain evidence="6">Lor288</strain>
    </source>
</reference>
<feature type="domain" description="Protein kinase" evidence="5">
    <location>
        <begin position="158"/>
        <end position="433"/>
    </location>
</feature>
<keyword evidence="2" id="KW-0067">ATP-binding</keyword>
<dbReference type="PANTHER" id="PTHR47989">
    <property type="entry name" value="OS01G0750732 PROTEIN"/>
    <property type="match status" value="1"/>
</dbReference>
<keyword evidence="7" id="KW-1185">Reference proteome</keyword>
<feature type="signal peptide" evidence="4">
    <location>
        <begin position="1"/>
        <end position="21"/>
    </location>
</feature>
<dbReference type="SUPFAM" id="SSF56112">
    <property type="entry name" value="Protein kinase-like (PK-like)"/>
    <property type="match status" value="1"/>
</dbReference>
<proteinExistence type="predicted"/>
<name>A0ABR2MFG1_9ASPA</name>
<evidence type="ECO:0000259" key="5">
    <source>
        <dbReference type="PROSITE" id="PS50011"/>
    </source>
</evidence>